<comment type="subcellular location">
    <subcellularLocation>
        <location evidence="1">Cell membrane</location>
        <topology evidence="1">Peripheral membrane protein</topology>
    </subcellularLocation>
</comment>
<dbReference type="InterPro" id="IPR007554">
    <property type="entry name" value="Glycerophosphate_synth"/>
</dbReference>
<dbReference type="EMBL" id="FNFF01000010">
    <property type="protein sequence ID" value="SDK69494.1"/>
    <property type="molecule type" value="Genomic_DNA"/>
</dbReference>
<dbReference type="SUPFAM" id="SSF53448">
    <property type="entry name" value="Nucleotide-diphospho-sugar transferases"/>
    <property type="match status" value="1"/>
</dbReference>
<feature type="domain" description="Glycosyltransferase 2-like" evidence="7">
    <location>
        <begin position="9"/>
        <end position="106"/>
    </location>
</feature>
<dbReference type="Pfam" id="PF04464">
    <property type="entry name" value="Glyphos_transf"/>
    <property type="match status" value="1"/>
</dbReference>
<dbReference type="InterPro" id="IPR043148">
    <property type="entry name" value="TagF_C"/>
</dbReference>
<dbReference type="Gene3D" id="3.90.550.10">
    <property type="entry name" value="Spore Coat Polysaccharide Biosynthesis Protein SpsA, Chain A"/>
    <property type="match status" value="1"/>
</dbReference>
<keyword evidence="3" id="KW-1003">Cell membrane</keyword>
<dbReference type="PANTHER" id="PTHR37316:SF3">
    <property type="entry name" value="TEICHOIC ACID GLYCEROL-PHOSPHATE TRANSFERASE"/>
    <property type="match status" value="1"/>
</dbReference>
<dbReference type="GO" id="GO:0005886">
    <property type="term" value="C:plasma membrane"/>
    <property type="evidence" value="ECO:0007669"/>
    <property type="project" value="UniProtKB-SubCell"/>
</dbReference>
<dbReference type="Gene3D" id="3.40.50.11820">
    <property type="match status" value="1"/>
</dbReference>
<keyword evidence="5" id="KW-0777">Teichoic acid biosynthesis</keyword>
<dbReference type="InterPro" id="IPR051612">
    <property type="entry name" value="Teichoic_Acid_Biosynth"/>
</dbReference>
<gene>
    <name evidence="8" type="ORF">SAMN05421806_110172</name>
</gene>
<dbReference type="CDD" id="cd00761">
    <property type="entry name" value="Glyco_tranf_GTA_type"/>
    <property type="match status" value="1"/>
</dbReference>
<dbReference type="GO" id="GO:0047355">
    <property type="term" value="F:CDP-glycerol glycerophosphotransferase activity"/>
    <property type="evidence" value="ECO:0007669"/>
    <property type="project" value="InterPro"/>
</dbReference>
<name>A0A1G9E063_9ACTN</name>
<evidence type="ECO:0000256" key="5">
    <source>
        <dbReference type="ARBA" id="ARBA00022944"/>
    </source>
</evidence>
<evidence type="ECO:0000256" key="6">
    <source>
        <dbReference type="ARBA" id="ARBA00023136"/>
    </source>
</evidence>
<evidence type="ECO:0000256" key="4">
    <source>
        <dbReference type="ARBA" id="ARBA00022679"/>
    </source>
</evidence>
<sequence length="750" mass="83570">MEDPVPRFSVIVPVFEVQGFLRGCLDSILGQSFTDLEVIAVDDCSPDDCGAILDAYAARDKRVRVVRTAAHAGPGPARDTGVAEACGDYLLFLDGDDSFTPGALAAIDERLRLTGDPDVLLFDHLPTHWAGFDRPSARAGLLAAAGRDTTDLPGSPQYLQLPLVAWNKAYRREFFRDGGFAFGAGLYEGVAVSCHVLAAARRIACLDRICVYVEQRRKGALSRTPGRAHFALFAQYDRLFALLDERPGLAPLRPLLFERAVQHCLATLTRPDRVLPRHRAEFHRELVRFHRRHKPAGFRPPPQDASRWHLLALGSYPLFRAHTLVTTQQAVLVRHLARLRDRAAGVLRRAVARFHRLRPLDPHLVVYAASGHRGVLGDPAAIHRAARTMAPHLRAVWVVDPQHAGQVPEGVDHVRPGSLRHLQVAVRATYFVNNVNWPDDLVKRPGQIHLHTGDGTPLTSTGLDLLGRPACTFHTDVRRLLDGADRWDHALVSSRYAERILARAYPCRFSVLRSGAPRNDVLVRGDEERAASVRARLGIPAGNTVLLYAPTRRDHRTWYVPRLDFEQLAMELGPRRTLLVRLHPQYLKDPVRRLQLRDLHRRGLLVDVTDEPAAEDLMAASDLLVTDYSSLMFDYALLDRPIVVHADDWEAVRASRGAYVDLLAEPPGHVTRSTAELADLITSGRWRDEVSAARRAAFREKFCTYEDGRAAERVVARVFLGRDHGPVTIPPQSTRVAPAESMAGARKILE</sequence>
<dbReference type="STRING" id="417292.SAMN05421806_110172"/>
<evidence type="ECO:0000259" key="7">
    <source>
        <dbReference type="Pfam" id="PF00535"/>
    </source>
</evidence>
<reference evidence="8 9" key="1">
    <citation type="submission" date="2016-10" db="EMBL/GenBank/DDBJ databases">
        <authorList>
            <person name="de Groot N.N."/>
        </authorList>
    </citation>
    <scope>NUCLEOTIDE SEQUENCE [LARGE SCALE GENOMIC DNA]</scope>
    <source>
        <strain evidence="8 9">CGMCC 4.5727</strain>
    </source>
</reference>
<dbReference type="Proteomes" id="UP000199155">
    <property type="component" value="Unassembled WGS sequence"/>
</dbReference>
<dbReference type="SUPFAM" id="SSF53756">
    <property type="entry name" value="UDP-Glycosyltransferase/glycogen phosphorylase"/>
    <property type="match status" value="1"/>
</dbReference>
<dbReference type="FunFam" id="3.90.550.10:FF:000196">
    <property type="entry name" value="Glycosyl transferase"/>
    <property type="match status" value="1"/>
</dbReference>
<keyword evidence="9" id="KW-1185">Reference proteome</keyword>
<evidence type="ECO:0000256" key="3">
    <source>
        <dbReference type="ARBA" id="ARBA00022475"/>
    </source>
</evidence>
<dbReference type="GO" id="GO:0019350">
    <property type="term" value="P:teichoic acid biosynthetic process"/>
    <property type="evidence" value="ECO:0007669"/>
    <property type="project" value="UniProtKB-KW"/>
</dbReference>
<comment type="similarity">
    <text evidence="2">Belongs to the CDP-glycerol glycerophosphotransferase family.</text>
</comment>
<organism evidence="8 9">
    <name type="scientific">Streptomyces indicus</name>
    <dbReference type="NCBI Taxonomy" id="417292"/>
    <lineage>
        <taxon>Bacteria</taxon>
        <taxon>Bacillati</taxon>
        <taxon>Actinomycetota</taxon>
        <taxon>Actinomycetes</taxon>
        <taxon>Kitasatosporales</taxon>
        <taxon>Streptomycetaceae</taxon>
        <taxon>Streptomyces</taxon>
    </lineage>
</organism>
<evidence type="ECO:0000313" key="8">
    <source>
        <dbReference type="EMBL" id="SDK69494.1"/>
    </source>
</evidence>
<dbReference type="Gene3D" id="3.40.50.12580">
    <property type="match status" value="1"/>
</dbReference>
<evidence type="ECO:0000256" key="1">
    <source>
        <dbReference type="ARBA" id="ARBA00004202"/>
    </source>
</evidence>
<evidence type="ECO:0000313" key="9">
    <source>
        <dbReference type="Proteomes" id="UP000199155"/>
    </source>
</evidence>
<dbReference type="Pfam" id="PF00535">
    <property type="entry name" value="Glycos_transf_2"/>
    <property type="match status" value="1"/>
</dbReference>
<keyword evidence="4 8" id="KW-0808">Transferase</keyword>
<dbReference type="PANTHER" id="PTHR37316">
    <property type="entry name" value="TEICHOIC ACID GLYCEROL-PHOSPHATE PRIMASE"/>
    <property type="match status" value="1"/>
</dbReference>
<dbReference type="InterPro" id="IPR029044">
    <property type="entry name" value="Nucleotide-diphossugar_trans"/>
</dbReference>
<dbReference type="InterPro" id="IPR001173">
    <property type="entry name" value="Glyco_trans_2-like"/>
</dbReference>
<accession>A0A1G9E063</accession>
<dbReference type="InterPro" id="IPR043149">
    <property type="entry name" value="TagF_N"/>
</dbReference>
<keyword evidence="6" id="KW-0472">Membrane</keyword>
<proteinExistence type="inferred from homology"/>
<evidence type="ECO:0000256" key="2">
    <source>
        <dbReference type="ARBA" id="ARBA00010488"/>
    </source>
</evidence>
<dbReference type="AlphaFoldDB" id="A0A1G9E063"/>
<protein>
    <submittedName>
        <fullName evidence="8">CDP-glycerol glycerophosphotransferase, TagB/SpsB family</fullName>
    </submittedName>
</protein>